<feature type="compositionally biased region" description="Polar residues" evidence="1">
    <location>
        <begin position="71"/>
        <end position="82"/>
    </location>
</feature>
<dbReference type="Proteomes" id="UP001151760">
    <property type="component" value="Unassembled WGS sequence"/>
</dbReference>
<keyword evidence="3" id="KW-1185">Reference proteome</keyword>
<protein>
    <submittedName>
        <fullName evidence="2">Uncharacterized protein</fullName>
    </submittedName>
</protein>
<accession>A0ABQ5E9L1</accession>
<evidence type="ECO:0000256" key="1">
    <source>
        <dbReference type="SAM" id="MobiDB-lite"/>
    </source>
</evidence>
<evidence type="ECO:0000313" key="2">
    <source>
        <dbReference type="EMBL" id="GJT47583.1"/>
    </source>
</evidence>
<feature type="compositionally biased region" description="Basic and acidic residues" evidence="1">
    <location>
        <begin position="56"/>
        <end position="69"/>
    </location>
</feature>
<name>A0ABQ5E9L1_9ASTR</name>
<organism evidence="2 3">
    <name type="scientific">Tanacetum coccineum</name>
    <dbReference type="NCBI Taxonomy" id="301880"/>
    <lineage>
        <taxon>Eukaryota</taxon>
        <taxon>Viridiplantae</taxon>
        <taxon>Streptophyta</taxon>
        <taxon>Embryophyta</taxon>
        <taxon>Tracheophyta</taxon>
        <taxon>Spermatophyta</taxon>
        <taxon>Magnoliopsida</taxon>
        <taxon>eudicotyledons</taxon>
        <taxon>Gunneridae</taxon>
        <taxon>Pentapetalae</taxon>
        <taxon>asterids</taxon>
        <taxon>campanulids</taxon>
        <taxon>Asterales</taxon>
        <taxon>Asteraceae</taxon>
        <taxon>Asteroideae</taxon>
        <taxon>Anthemideae</taxon>
        <taxon>Anthemidinae</taxon>
        <taxon>Tanacetum</taxon>
    </lineage>
</organism>
<feature type="compositionally biased region" description="Polar residues" evidence="1">
    <location>
        <begin position="108"/>
        <end position="117"/>
    </location>
</feature>
<reference evidence="2" key="1">
    <citation type="journal article" date="2022" name="Int. J. Mol. Sci.">
        <title>Draft Genome of Tanacetum Coccineum: Genomic Comparison of Closely Related Tanacetum-Family Plants.</title>
        <authorList>
            <person name="Yamashiro T."/>
            <person name="Shiraishi A."/>
            <person name="Nakayama K."/>
            <person name="Satake H."/>
        </authorList>
    </citation>
    <scope>NUCLEOTIDE SEQUENCE</scope>
</reference>
<comment type="caution">
    <text evidence="2">The sequence shown here is derived from an EMBL/GenBank/DDBJ whole genome shotgun (WGS) entry which is preliminary data.</text>
</comment>
<feature type="region of interest" description="Disordered" evidence="1">
    <location>
        <begin position="47"/>
        <end position="117"/>
    </location>
</feature>
<evidence type="ECO:0000313" key="3">
    <source>
        <dbReference type="Proteomes" id="UP001151760"/>
    </source>
</evidence>
<gene>
    <name evidence="2" type="ORF">Tco_0973740</name>
</gene>
<proteinExistence type="predicted"/>
<reference evidence="2" key="2">
    <citation type="submission" date="2022-01" db="EMBL/GenBank/DDBJ databases">
        <authorList>
            <person name="Yamashiro T."/>
            <person name="Shiraishi A."/>
            <person name="Satake H."/>
            <person name="Nakayama K."/>
        </authorList>
    </citation>
    <scope>NUCLEOTIDE SEQUENCE</scope>
</reference>
<dbReference type="EMBL" id="BQNB010016080">
    <property type="protein sequence ID" value="GJT47583.1"/>
    <property type="molecule type" value="Genomic_DNA"/>
</dbReference>
<sequence>MQLIQNQSKESLHDLGDFHGTNVLVHGINYKSKLDNENSRDWIQRTLDNEQPEFNNEEKTSHTTTRDVVENVSSGHPSSKGQKASDYDNSDPVPPRQNVVPSAEKTDSSQTKGLEFL</sequence>